<proteinExistence type="predicted"/>
<evidence type="ECO:0000313" key="1">
    <source>
        <dbReference type="EMBL" id="MPQ61805.1"/>
    </source>
</evidence>
<dbReference type="EMBL" id="SPSF01000016">
    <property type="protein sequence ID" value="MPQ61805.1"/>
    <property type="molecule type" value="Genomic_DNA"/>
</dbReference>
<accession>A0A5N7ILE3</accession>
<reference evidence="1" key="1">
    <citation type="journal article" date="2019" name="Lett. Appl. Microbiol.">
        <title>A case of 'blown pack' spoilage of vacuum-packaged pork likely associated with Clostridium estertheticum in Canada.</title>
        <authorList>
            <person name="Zhang P."/>
            <person name="Ward P."/>
            <person name="McMullen L.M."/>
            <person name="Yang X."/>
        </authorList>
    </citation>
    <scope>NUCLEOTIDE SEQUENCE [LARGE SCALE GENOMIC DNA]</scope>
    <source>
        <strain evidence="1">MA19</strain>
    </source>
</reference>
<dbReference type="RefSeq" id="WP_152751435.1">
    <property type="nucleotide sequence ID" value="NZ_JAHLDO010000006.1"/>
</dbReference>
<evidence type="ECO:0000313" key="2">
    <source>
        <dbReference type="Proteomes" id="UP000342249"/>
    </source>
</evidence>
<gene>
    <name evidence="1" type="ORF">E4V82_06715</name>
</gene>
<sequence length="104" mass="12305">MSLFEDIGNNVVEDIEFVEITDEDRNIIRKARFIILDTAIIYNEEEDFYYTLATCINENKEIETISIESFGINENVLEFKGAYIDYEEYEQNSKINYTGRIYCL</sequence>
<name>A0A5N7ILE3_9CLOT</name>
<dbReference type="AlphaFoldDB" id="A0A5N7ILE3"/>
<protein>
    <submittedName>
        <fullName evidence="1">Uncharacterized protein</fullName>
    </submittedName>
</protein>
<dbReference type="Proteomes" id="UP000342249">
    <property type="component" value="Unassembled WGS sequence"/>
</dbReference>
<comment type="caution">
    <text evidence="1">The sequence shown here is derived from an EMBL/GenBank/DDBJ whole genome shotgun (WGS) entry which is preliminary data.</text>
</comment>
<organism evidence="1 2">
    <name type="scientific">Clostridium estertheticum</name>
    <dbReference type="NCBI Taxonomy" id="238834"/>
    <lineage>
        <taxon>Bacteria</taxon>
        <taxon>Bacillati</taxon>
        <taxon>Bacillota</taxon>
        <taxon>Clostridia</taxon>
        <taxon>Eubacteriales</taxon>
        <taxon>Clostridiaceae</taxon>
        <taxon>Clostridium</taxon>
    </lineage>
</organism>